<protein>
    <submittedName>
        <fullName evidence="2">HPr kinase/phosphatase C-terminal domain-containing protein</fullName>
    </submittedName>
</protein>
<dbReference type="InterPro" id="IPR027417">
    <property type="entry name" value="P-loop_NTPase"/>
</dbReference>
<dbReference type="Pfam" id="PF07475">
    <property type="entry name" value="Hpr_kinase_C"/>
    <property type="match status" value="1"/>
</dbReference>
<organism evidence="2 3">
    <name type="scientific">Chelativorans petroleitrophicus</name>
    <dbReference type="NCBI Taxonomy" id="2975484"/>
    <lineage>
        <taxon>Bacteria</taxon>
        <taxon>Pseudomonadati</taxon>
        <taxon>Pseudomonadota</taxon>
        <taxon>Alphaproteobacteria</taxon>
        <taxon>Hyphomicrobiales</taxon>
        <taxon>Phyllobacteriaceae</taxon>
        <taxon>Chelativorans</taxon>
    </lineage>
</organism>
<keyword evidence="2" id="KW-0418">Kinase</keyword>
<dbReference type="GO" id="GO:0000155">
    <property type="term" value="F:phosphorelay sensor kinase activity"/>
    <property type="evidence" value="ECO:0007669"/>
    <property type="project" value="InterPro"/>
</dbReference>
<dbReference type="AlphaFoldDB" id="A0A9X3AYW8"/>
<dbReference type="Gene3D" id="3.40.50.300">
    <property type="entry name" value="P-loop containing nucleotide triphosphate hydrolases"/>
    <property type="match status" value="1"/>
</dbReference>
<proteinExistence type="predicted"/>
<reference evidence="2" key="1">
    <citation type="submission" date="2022-08" db="EMBL/GenBank/DDBJ databases">
        <title>Chelativorans sichuanense sp. nov., a paraffin oil-degrading bacterium isolated from a mixture of oil-based drill cuttings and paddy soil.</title>
        <authorList>
            <person name="Yu J."/>
            <person name="Liu H."/>
            <person name="Chen Q."/>
        </authorList>
    </citation>
    <scope>NUCLEOTIDE SEQUENCE</scope>
    <source>
        <strain evidence="2">SCAU 2101</strain>
    </source>
</reference>
<dbReference type="InterPro" id="IPR011104">
    <property type="entry name" value="Hpr_kin/Pase_C"/>
</dbReference>
<comment type="caution">
    <text evidence="2">The sequence shown here is derived from an EMBL/GenBank/DDBJ whole genome shotgun (WGS) entry which is preliminary data.</text>
</comment>
<accession>A0A9X3AYW8</accession>
<dbReference type="GO" id="GO:0006109">
    <property type="term" value="P:regulation of carbohydrate metabolic process"/>
    <property type="evidence" value="ECO:0007669"/>
    <property type="project" value="InterPro"/>
</dbReference>
<dbReference type="CDD" id="cd01918">
    <property type="entry name" value="HprK_C"/>
    <property type="match status" value="1"/>
</dbReference>
<dbReference type="GO" id="GO:0005524">
    <property type="term" value="F:ATP binding"/>
    <property type="evidence" value="ECO:0007669"/>
    <property type="project" value="InterPro"/>
</dbReference>
<evidence type="ECO:0000259" key="1">
    <source>
        <dbReference type="Pfam" id="PF07475"/>
    </source>
</evidence>
<name>A0A9X3AYW8_9HYPH</name>
<gene>
    <name evidence="2" type="ORF">NYR54_02475</name>
</gene>
<evidence type="ECO:0000313" key="3">
    <source>
        <dbReference type="Proteomes" id="UP001149009"/>
    </source>
</evidence>
<keyword evidence="2" id="KW-0808">Transferase</keyword>
<keyword evidence="3" id="KW-1185">Reference proteome</keyword>
<dbReference type="Proteomes" id="UP001149009">
    <property type="component" value="Unassembled WGS sequence"/>
</dbReference>
<dbReference type="EMBL" id="JAODNV010000004">
    <property type="protein sequence ID" value="MCT8989165.1"/>
    <property type="molecule type" value="Genomic_DNA"/>
</dbReference>
<evidence type="ECO:0000313" key="2">
    <source>
        <dbReference type="EMBL" id="MCT8989165.1"/>
    </source>
</evidence>
<sequence length="150" mass="15850">MPANHHGSLVILGDRGVLITGDPGSGKTRLALGLLTHAAAVGRFARLVSDDQVFLKAANGRLIGEAPSGIEGLAEARGFGPAAIPYERRAVVDLLVRLVPTEVAPRFREDETVNLEGVELPCLRLAERDTESALFAVAAWLAFPPFEGAS</sequence>
<feature type="domain" description="HPr kinase/phosphorylase C-terminal" evidence="1">
    <location>
        <begin position="4"/>
        <end position="80"/>
    </location>
</feature>
<dbReference type="SUPFAM" id="SSF53795">
    <property type="entry name" value="PEP carboxykinase-like"/>
    <property type="match status" value="1"/>
</dbReference>
<dbReference type="RefSeq" id="WP_261513859.1">
    <property type="nucleotide sequence ID" value="NZ_JAODNV010000004.1"/>
</dbReference>